<evidence type="ECO:0000313" key="2">
    <source>
        <dbReference type="Proteomes" id="UP000050761"/>
    </source>
</evidence>
<reference evidence="1 2" key="1">
    <citation type="submission" date="2018-11" db="EMBL/GenBank/DDBJ databases">
        <authorList>
            <consortium name="Pathogen Informatics"/>
        </authorList>
    </citation>
    <scope>NUCLEOTIDE SEQUENCE [LARGE SCALE GENOMIC DNA]</scope>
</reference>
<protein>
    <submittedName>
        <fullName evidence="3">DNA_ligase_A_N domain-containing protein</fullName>
    </submittedName>
</protein>
<dbReference type="InterPro" id="IPR051851">
    <property type="entry name" value="EFR3_Homologs"/>
</dbReference>
<dbReference type="OrthoDB" id="19232at2759"/>
<proteinExistence type="predicted"/>
<dbReference type="PANTHER" id="PTHR12444">
    <property type="entry name" value="PROTEIN EFR3 HOMOLOG CMP44E"/>
    <property type="match status" value="1"/>
</dbReference>
<reference evidence="3" key="2">
    <citation type="submission" date="2019-09" db="UniProtKB">
        <authorList>
            <consortium name="WormBaseParasite"/>
        </authorList>
    </citation>
    <scope>IDENTIFICATION</scope>
</reference>
<dbReference type="WBParaSite" id="HPBE_0001846401-mRNA-1">
    <property type="protein sequence ID" value="HPBE_0001846401-mRNA-1"/>
    <property type="gene ID" value="HPBE_0001846401"/>
</dbReference>
<evidence type="ECO:0000313" key="1">
    <source>
        <dbReference type="EMBL" id="VDP11668.1"/>
    </source>
</evidence>
<dbReference type="GO" id="GO:0072659">
    <property type="term" value="P:protein localization to plasma membrane"/>
    <property type="evidence" value="ECO:0007669"/>
    <property type="project" value="TreeGrafter"/>
</dbReference>
<dbReference type="GO" id="GO:0005886">
    <property type="term" value="C:plasma membrane"/>
    <property type="evidence" value="ECO:0007669"/>
    <property type="project" value="TreeGrafter"/>
</dbReference>
<accession>A0A3P8BQ67</accession>
<evidence type="ECO:0000313" key="3">
    <source>
        <dbReference type="WBParaSite" id="HPBE_0001846401-mRNA-1"/>
    </source>
</evidence>
<dbReference type="PANTHER" id="PTHR12444:SF8">
    <property type="entry name" value="PROTEIN EFR3 HOMOLOG CMP44E"/>
    <property type="match status" value="1"/>
</dbReference>
<keyword evidence="2" id="KW-1185">Reference proteome</keyword>
<dbReference type="AlphaFoldDB" id="A0A3P8BQ67"/>
<organism evidence="1">
    <name type="scientific">Heligmosomoides polygyrus</name>
    <name type="common">Parasitic roundworm</name>
    <dbReference type="NCBI Taxonomy" id="6339"/>
    <lineage>
        <taxon>Eukaryota</taxon>
        <taxon>Metazoa</taxon>
        <taxon>Ecdysozoa</taxon>
        <taxon>Nematoda</taxon>
        <taxon>Chromadorea</taxon>
        <taxon>Rhabditida</taxon>
        <taxon>Rhabditina</taxon>
        <taxon>Rhabditomorpha</taxon>
        <taxon>Strongyloidea</taxon>
        <taxon>Heligmosomidae</taxon>
        <taxon>Heligmosomoides</taxon>
    </lineage>
</organism>
<dbReference type="EMBL" id="UZAH01030699">
    <property type="protein sequence ID" value="VDP11668.1"/>
    <property type="molecule type" value="Genomic_DNA"/>
</dbReference>
<dbReference type="Proteomes" id="UP000050761">
    <property type="component" value="Unassembled WGS sequence"/>
</dbReference>
<name>A0A3P8BQ67_HELPZ</name>
<gene>
    <name evidence="1" type="ORF">HPBE_LOCUS18463</name>
</gene>
<sequence length="325" mass="36789">MSMVLFRGVDHEFFTPSAFSLDPRAVAHNAYSVHVRLVCRRSSTGAAQIVIISGQRQQRRSATARRYRCWQRVEQLDDRFRLATSVLCVGVARSETLRRNARRMLLCAMQTEDYEALAGLPLRNGLLSDQRKFRLCTRSLSHFFLTGINLGRTDDLRGEELVEWLRLHSSAEIRGKVEENVADGLRAAGLYRRLVDSIYPRAITDGLISSNMQKLIFYAISHPEKLERIGEYLVLRMSRDLGRMRYVQVKLILGIFGLQGLTECSSLLRTSSVFTDDPPRSTCDSPIKIRSLVAALNVMLFFKVPGSIVGYPTPASILNLICYLL</sequence>